<reference evidence="1 2" key="1">
    <citation type="submission" date="2016-01" db="EMBL/GenBank/DDBJ databases">
        <authorList>
            <person name="Mitreva M."/>
            <person name="Pepin K.H."/>
            <person name="Mihindukulasuriya K.A."/>
            <person name="Fulton R."/>
            <person name="Fronick C."/>
            <person name="O'Laughlin M."/>
            <person name="Miner T."/>
            <person name="Herter B."/>
            <person name="Rosa B.A."/>
            <person name="Cordes M."/>
            <person name="Tomlinson C."/>
            <person name="Wollam A."/>
            <person name="Palsikar V.B."/>
            <person name="Mardis E.R."/>
            <person name="Wilson R.K."/>
        </authorList>
    </citation>
    <scope>NUCLEOTIDE SEQUENCE [LARGE SCALE GENOMIC DNA]</scope>
    <source>
        <strain evidence="1 2">DNF00696</strain>
    </source>
</reference>
<gene>
    <name evidence="1" type="ORF">HMPREF1862_00564</name>
</gene>
<comment type="caution">
    <text evidence="1">The sequence shown here is derived from an EMBL/GenBank/DDBJ whole genome shotgun (WGS) entry which is preliminary data.</text>
</comment>
<dbReference type="AlphaFoldDB" id="A0AB34X0G6"/>
<evidence type="ECO:0000313" key="2">
    <source>
        <dbReference type="Proteomes" id="UP000070572"/>
    </source>
</evidence>
<protein>
    <submittedName>
        <fullName evidence="1">Uncharacterized protein</fullName>
    </submittedName>
</protein>
<sequence length="132" mass="15545">MCEQNWDDGLPNGDYQIPPRTRCEKYPISNFVPCDIEYLRIQGNRWTQAGRLTEFVFVLQVRNENTGRWQNHLSIDCTHSNAHIHHYKDGERDGRARETLKVLNRARDVQDALGMAILRVRREINKLAEVRK</sequence>
<dbReference type="Proteomes" id="UP000070572">
    <property type="component" value="Unassembled WGS sequence"/>
</dbReference>
<name>A0AB34X0G6_9ACTO</name>
<accession>A0AB34X0G6</accession>
<organism evidence="1 2">
    <name type="scientific">Varibaculum cambriense</name>
    <dbReference type="NCBI Taxonomy" id="184870"/>
    <lineage>
        <taxon>Bacteria</taxon>
        <taxon>Bacillati</taxon>
        <taxon>Actinomycetota</taxon>
        <taxon>Actinomycetes</taxon>
        <taxon>Actinomycetales</taxon>
        <taxon>Actinomycetaceae</taxon>
        <taxon>Varibaculum</taxon>
    </lineage>
</organism>
<dbReference type="EMBL" id="LSDN01000011">
    <property type="protein sequence ID" value="KXB81292.1"/>
    <property type="molecule type" value="Genomic_DNA"/>
</dbReference>
<evidence type="ECO:0000313" key="1">
    <source>
        <dbReference type="EMBL" id="KXB81292.1"/>
    </source>
</evidence>
<proteinExistence type="predicted"/>